<comment type="caution">
    <text evidence="1">The sequence shown here is derived from an EMBL/GenBank/DDBJ whole genome shotgun (WGS) entry which is preliminary data.</text>
</comment>
<reference evidence="1 2" key="1">
    <citation type="journal article" date="2022" name="bioRxiv">
        <title>The genome of the oomycete Peronosclerospora sorghi, a cosmopolitan pathogen of maize and sorghum, is inflated with dispersed pseudogenes.</title>
        <authorList>
            <person name="Fletcher K."/>
            <person name="Martin F."/>
            <person name="Isakeit T."/>
            <person name="Cavanaugh K."/>
            <person name="Magill C."/>
            <person name="Michelmore R."/>
        </authorList>
    </citation>
    <scope>NUCLEOTIDE SEQUENCE [LARGE SCALE GENOMIC DNA]</scope>
    <source>
        <strain evidence="1">P6</strain>
    </source>
</reference>
<dbReference type="EMBL" id="CM047580">
    <property type="protein sequence ID" value="KAI9922803.1"/>
    <property type="molecule type" value="Genomic_DNA"/>
</dbReference>
<gene>
    <name evidence="1" type="ORF">PsorP6_002543</name>
</gene>
<dbReference type="Proteomes" id="UP001163321">
    <property type="component" value="Chromosome 1"/>
</dbReference>
<name>A0ACC0WY59_9STRA</name>
<protein>
    <submittedName>
        <fullName evidence="1">Uncharacterized protein</fullName>
    </submittedName>
</protein>
<keyword evidence="2" id="KW-1185">Reference proteome</keyword>
<organism evidence="1 2">
    <name type="scientific">Peronosclerospora sorghi</name>
    <dbReference type="NCBI Taxonomy" id="230839"/>
    <lineage>
        <taxon>Eukaryota</taxon>
        <taxon>Sar</taxon>
        <taxon>Stramenopiles</taxon>
        <taxon>Oomycota</taxon>
        <taxon>Peronosporomycetes</taxon>
        <taxon>Peronosporales</taxon>
        <taxon>Peronosporaceae</taxon>
        <taxon>Peronosclerospora</taxon>
    </lineage>
</organism>
<evidence type="ECO:0000313" key="2">
    <source>
        <dbReference type="Proteomes" id="UP001163321"/>
    </source>
</evidence>
<sequence length="159" mass="18137">MELHSKETTRRSEAFEDRGMNTLADGYTVKDMMTLHQHYMSANSGNQLRKRVDLLIAHMMLMRGKIRRMLQIVEDIENEGPGACQALLCIMDQGKTNQFGKIESGTALRSKSPDLCAIGAIDFYLFYRFHIEKGPFLDFKGRKNWYGAYCSLLEAGSSR</sequence>
<proteinExistence type="predicted"/>
<accession>A0ACC0WY59</accession>
<evidence type="ECO:0000313" key="1">
    <source>
        <dbReference type="EMBL" id="KAI9922803.1"/>
    </source>
</evidence>